<dbReference type="PANTHER" id="PTHR30576:SF20">
    <property type="entry name" value="QUINOVOSAMINEPHOSPHOTRANSFERAE-RELATED"/>
    <property type="match status" value="1"/>
</dbReference>
<sequence length="230" mass="27031">MGGKMFSKRLFDIVVSFIGIIIFFPLMLLIGIIIKLTSKGPVIFKQKRLTKGMKEFTILKFRSMRIEFDKGAIGIQVKGNSEVITPIGKFIRKMKLDELPQLFNIFIGDMSFIGPRPELPRRLKYYSEEDKKIFIVRSGISSPASIVFSDEEYLMNQVKEPEKFYLEQIMPYKIKLNLYYIKTRNFWNDIFLIIATFLKIINKVKDESIVKDKKLLFEKQKIKERIGVEY</sequence>
<evidence type="ECO:0000256" key="1">
    <source>
        <dbReference type="ARBA" id="ARBA00006464"/>
    </source>
</evidence>
<comment type="caution">
    <text evidence="4">The sequence shown here is derived from an EMBL/GenBank/DDBJ whole genome shotgun (WGS) entry which is preliminary data.</text>
</comment>
<evidence type="ECO:0000313" key="5">
    <source>
        <dbReference type="Proteomes" id="UP000281534"/>
    </source>
</evidence>
<evidence type="ECO:0000256" key="2">
    <source>
        <dbReference type="SAM" id="Phobius"/>
    </source>
</evidence>
<dbReference type="GO" id="GO:0016780">
    <property type="term" value="F:phosphotransferase activity, for other substituted phosphate groups"/>
    <property type="evidence" value="ECO:0007669"/>
    <property type="project" value="TreeGrafter"/>
</dbReference>
<proteinExistence type="inferred from homology"/>
<keyword evidence="4" id="KW-0808">Transferase</keyword>
<gene>
    <name evidence="4" type="ORF">EII27_03615</name>
</gene>
<dbReference type="AlphaFoldDB" id="A0A3P1V1H4"/>
<keyword evidence="2" id="KW-0472">Membrane</keyword>
<feature type="transmembrane region" description="Helical" evidence="2">
    <location>
        <begin position="12"/>
        <end position="34"/>
    </location>
</feature>
<accession>A0A3P1V1H4</accession>
<keyword evidence="2" id="KW-1133">Transmembrane helix</keyword>
<evidence type="ECO:0000313" key="4">
    <source>
        <dbReference type="EMBL" id="RRD27115.1"/>
    </source>
</evidence>
<dbReference type="EMBL" id="RQYY01000004">
    <property type="protein sequence ID" value="RRD27115.1"/>
    <property type="molecule type" value="Genomic_DNA"/>
</dbReference>
<feature type="domain" description="Bacterial sugar transferase" evidence="3">
    <location>
        <begin position="8"/>
        <end position="201"/>
    </location>
</feature>
<keyword evidence="2" id="KW-0812">Transmembrane</keyword>
<protein>
    <submittedName>
        <fullName evidence="4">Sugar transferase</fullName>
    </submittedName>
</protein>
<dbReference type="PANTHER" id="PTHR30576">
    <property type="entry name" value="COLANIC BIOSYNTHESIS UDP-GLUCOSE LIPID CARRIER TRANSFERASE"/>
    <property type="match status" value="1"/>
</dbReference>
<reference evidence="4 5" key="1">
    <citation type="submission" date="2018-11" db="EMBL/GenBank/DDBJ databases">
        <title>Genomes From Bacteria Associated with the Canine Oral Cavity: a Test Case for Automated Genome-Based Taxonomic Assignment.</title>
        <authorList>
            <person name="Coil D.A."/>
            <person name="Jospin G."/>
            <person name="Darling A.E."/>
            <person name="Wallis C."/>
            <person name="Davis I.J."/>
            <person name="Harris S."/>
            <person name="Eisen J.A."/>
            <person name="Holcombe L.J."/>
            <person name="O'Flynn C."/>
        </authorList>
    </citation>
    <scope>NUCLEOTIDE SEQUENCE [LARGE SCALE GENOMIC DNA]</scope>
    <source>
        <strain evidence="4 5">OH4460_COT-188</strain>
    </source>
</reference>
<name>A0A3P1V1H4_9FUSO</name>
<comment type="similarity">
    <text evidence="1">Belongs to the bacterial sugar transferase family.</text>
</comment>
<dbReference type="Proteomes" id="UP000281534">
    <property type="component" value="Unassembled WGS sequence"/>
</dbReference>
<evidence type="ECO:0000259" key="3">
    <source>
        <dbReference type="Pfam" id="PF02397"/>
    </source>
</evidence>
<organism evidence="4 5">
    <name type="scientific">Fusobacterium canifelinum</name>
    <dbReference type="NCBI Taxonomy" id="285729"/>
    <lineage>
        <taxon>Bacteria</taxon>
        <taxon>Fusobacteriati</taxon>
        <taxon>Fusobacteriota</taxon>
        <taxon>Fusobacteriia</taxon>
        <taxon>Fusobacteriales</taxon>
        <taxon>Fusobacteriaceae</taxon>
        <taxon>Fusobacterium</taxon>
    </lineage>
</organism>
<dbReference type="InterPro" id="IPR003362">
    <property type="entry name" value="Bact_transf"/>
</dbReference>
<dbReference type="Pfam" id="PF02397">
    <property type="entry name" value="Bac_transf"/>
    <property type="match status" value="1"/>
</dbReference>